<gene>
    <name evidence="1" type="ORF">CCACVL1_02118</name>
</gene>
<reference evidence="1 2" key="1">
    <citation type="submission" date="2013-09" db="EMBL/GenBank/DDBJ databases">
        <title>Corchorus capsularis genome sequencing.</title>
        <authorList>
            <person name="Alam M."/>
            <person name="Haque M.S."/>
            <person name="Islam M.S."/>
            <person name="Emdad E.M."/>
            <person name="Islam M.M."/>
            <person name="Ahmed B."/>
            <person name="Halim A."/>
            <person name="Hossen Q.M.M."/>
            <person name="Hossain M.Z."/>
            <person name="Ahmed R."/>
            <person name="Khan M.M."/>
            <person name="Islam R."/>
            <person name="Rashid M.M."/>
            <person name="Khan S.A."/>
            <person name="Rahman M.S."/>
            <person name="Alam M."/>
        </authorList>
    </citation>
    <scope>NUCLEOTIDE SEQUENCE [LARGE SCALE GENOMIC DNA]</scope>
    <source>
        <strain evidence="2">cv. CVL-1</strain>
        <tissue evidence="1">Whole seedling</tissue>
    </source>
</reference>
<evidence type="ECO:0000313" key="1">
    <source>
        <dbReference type="EMBL" id="OMP04866.1"/>
    </source>
</evidence>
<dbReference type="Proteomes" id="UP000188268">
    <property type="component" value="Unassembled WGS sequence"/>
</dbReference>
<feature type="non-terminal residue" evidence="1">
    <location>
        <position position="1"/>
    </location>
</feature>
<accession>A0A1R3KCQ8</accession>
<dbReference type="Gramene" id="OMP04866">
    <property type="protein sequence ID" value="OMP04866"/>
    <property type="gene ID" value="CCACVL1_02118"/>
</dbReference>
<comment type="caution">
    <text evidence="1">The sequence shown here is derived from an EMBL/GenBank/DDBJ whole genome shotgun (WGS) entry which is preliminary data.</text>
</comment>
<proteinExistence type="predicted"/>
<sequence>AQIIIIIWKIPKDASCNDDTPW</sequence>
<keyword evidence="2" id="KW-1185">Reference proteome</keyword>
<name>A0A1R3KCQ8_COCAP</name>
<dbReference type="AlphaFoldDB" id="A0A1R3KCQ8"/>
<organism evidence="1 2">
    <name type="scientific">Corchorus capsularis</name>
    <name type="common">Jute</name>
    <dbReference type="NCBI Taxonomy" id="210143"/>
    <lineage>
        <taxon>Eukaryota</taxon>
        <taxon>Viridiplantae</taxon>
        <taxon>Streptophyta</taxon>
        <taxon>Embryophyta</taxon>
        <taxon>Tracheophyta</taxon>
        <taxon>Spermatophyta</taxon>
        <taxon>Magnoliopsida</taxon>
        <taxon>eudicotyledons</taxon>
        <taxon>Gunneridae</taxon>
        <taxon>Pentapetalae</taxon>
        <taxon>rosids</taxon>
        <taxon>malvids</taxon>
        <taxon>Malvales</taxon>
        <taxon>Malvaceae</taxon>
        <taxon>Grewioideae</taxon>
        <taxon>Apeibeae</taxon>
        <taxon>Corchorus</taxon>
    </lineage>
</organism>
<evidence type="ECO:0000313" key="2">
    <source>
        <dbReference type="Proteomes" id="UP000188268"/>
    </source>
</evidence>
<protein>
    <submittedName>
        <fullName evidence="1">Uncharacterized protein</fullName>
    </submittedName>
</protein>
<dbReference type="EMBL" id="AWWV01005582">
    <property type="protein sequence ID" value="OMP04866.1"/>
    <property type="molecule type" value="Genomic_DNA"/>
</dbReference>